<evidence type="ECO:0000313" key="2">
    <source>
        <dbReference type="Proteomes" id="UP000761534"/>
    </source>
</evidence>
<sequence length="90" mass="10074">MSAAKYVFPKALKELRIHVSQTDPASKALREALGVRPTVYARFGMSSLSPEIKSNANCFVERGQEAKVHVDQIPENQMEQTLKSLIERSN</sequence>
<name>A0A642VC00_9ASCO</name>
<dbReference type="VEuPathDB" id="FungiDB:TRICI_002485"/>
<comment type="caution">
    <text evidence="1">The sequence shown here is derived from an EMBL/GenBank/DDBJ whole genome shotgun (WGS) entry which is preliminary data.</text>
</comment>
<keyword evidence="2" id="KW-1185">Reference proteome</keyword>
<protein>
    <recommendedName>
        <fullName evidence="3">Ribosomal protein/NADH dehydrogenase domain-containing protein</fullName>
    </recommendedName>
</protein>
<dbReference type="Proteomes" id="UP000761534">
    <property type="component" value="Unassembled WGS sequence"/>
</dbReference>
<evidence type="ECO:0000313" key="1">
    <source>
        <dbReference type="EMBL" id="KAA8915372.1"/>
    </source>
</evidence>
<gene>
    <name evidence="1" type="ORF">TRICI_002485</name>
</gene>
<dbReference type="AlphaFoldDB" id="A0A642VC00"/>
<organism evidence="1 2">
    <name type="scientific">Trichomonascus ciferrii</name>
    <dbReference type="NCBI Taxonomy" id="44093"/>
    <lineage>
        <taxon>Eukaryota</taxon>
        <taxon>Fungi</taxon>
        <taxon>Dikarya</taxon>
        <taxon>Ascomycota</taxon>
        <taxon>Saccharomycotina</taxon>
        <taxon>Dipodascomycetes</taxon>
        <taxon>Dipodascales</taxon>
        <taxon>Trichomonascaceae</taxon>
        <taxon>Trichomonascus</taxon>
        <taxon>Trichomonascus ciferrii complex</taxon>
    </lineage>
</organism>
<proteinExistence type="predicted"/>
<evidence type="ECO:0008006" key="3">
    <source>
        <dbReference type="Google" id="ProtNLM"/>
    </source>
</evidence>
<accession>A0A642VC00</accession>
<dbReference type="EMBL" id="SWFS01000169">
    <property type="protein sequence ID" value="KAA8915372.1"/>
    <property type="molecule type" value="Genomic_DNA"/>
</dbReference>
<dbReference type="OrthoDB" id="10250268at2759"/>
<reference evidence="1" key="1">
    <citation type="journal article" date="2019" name="G3 (Bethesda)">
        <title>Genome Assemblies of Two Rare Opportunistic Yeast Pathogens: Diutina rugosa (syn. Candida rugosa) and Trichomonascus ciferrii (syn. Candida ciferrii).</title>
        <authorList>
            <person name="Mixao V."/>
            <person name="Saus E."/>
            <person name="Hansen A.P."/>
            <person name="Lass-Florl C."/>
            <person name="Gabaldon T."/>
        </authorList>
    </citation>
    <scope>NUCLEOTIDE SEQUENCE</scope>
    <source>
        <strain evidence="1">CBS 4856</strain>
    </source>
</reference>